<evidence type="ECO:0000256" key="12">
    <source>
        <dbReference type="ARBA" id="ARBA00023326"/>
    </source>
</evidence>
<dbReference type="EC" id="1.14.99.56" evidence="15"/>
<dbReference type="InterPro" id="IPR005103">
    <property type="entry name" value="AA9_LPMO"/>
</dbReference>
<evidence type="ECO:0000256" key="13">
    <source>
        <dbReference type="ARBA" id="ARBA00044502"/>
    </source>
</evidence>
<feature type="signal peptide" evidence="17">
    <location>
        <begin position="1"/>
        <end position="18"/>
    </location>
</feature>
<feature type="compositionally biased region" description="Low complexity" evidence="16">
    <location>
        <begin position="271"/>
        <end position="284"/>
    </location>
</feature>
<evidence type="ECO:0000256" key="9">
    <source>
        <dbReference type="ARBA" id="ARBA00023033"/>
    </source>
</evidence>
<comment type="similarity">
    <text evidence="13">Belongs to the polysaccharide monooxygenase AA9 family.</text>
</comment>
<dbReference type="STRING" id="1283841.A0A084QK46"/>
<feature type="region of interest" description="Disordered" evidence="16">
    <location>
        <begin position="325"/>
        <end position="351"/>
    </location>
</feature>
<dbReference type="GO" id="GO:0046872">
    <property type="term" value="F:metal ion binding"/>
    <property type="evidence" value="ECO:0007669"/>
    <property type="project" value="UniProtKB-KW"/>
</dbReference>
<evidence type="ECO:0000256" key="10">
    <source>
        <dbReference type="ARBA" id="ARBA00023157"/>
    </source>
</evidence>
<feature type="region of interest" description="Disordered" evidence="16">
    <location>
        <begin position="261"/>
        <end position="284"/>
    </location>
</feature>
<comment type="catalytic activity">
    <reaction evidence="14">
        <text>[(1-&gt;4)-beta-D-glucosyl]n+m + reduced acceptor + O2 = 4-dehydro-beta-D-glucosyl-[(1-&gt;4)-beta-D-glucosyl]n-1 + [(1-&gt;4)-beta-D-glucosyl]m + acceptor + H2O.</text>
        <dbReference type="EC" id="1.14.99.56"/>
    </reaction>
</comment>
<keyword evidence="11" id="KW-0119">Carbohydrate metabolism</keyword>
<evidence type="ECO:0000256" key="7">
    <source>
        <dbReference type="ARBA" id="ARBA00023002"/>
    </source>
</evidence>
<dbReference type="EMBL" id="KL660688">
    <property type="protein sequence ID" value="KFA64331.1"/>
    <property type="molecule type" value="Genomic_DNA"/>
</dbReference>
<name>A0A084QK46_STAC4</name>
<evidence type="ECO:0000256" key="4">
    <source>
        <dbReference type="ARBA" id="ARBA00022723"/>
    </source>
</evidence>
<comment type="subcellular location">
    <subcellularLocation>
        <location evidence="2">Secreted</location>
    </subcellularLocation>
</comment>
<dbReference type="HOGENOM" id="CLU_031730_1_0_1"/>
<evidence type="ECO:0000256" key="11">
    <source>
        <dbReference type="ARBA" id="ARBA00023277"/>
    </source>
</evidence>
<dbReference type="InParanoid" id="A0A084QK46"/>
<dbReference type="CDD" id="cd21175">
    <property type="entry name" value="LPMO_AA9"/>
    <property type="match status" value="1"/>
</dbReference>
<feature type="chain" id="PRO_5001779331" description="lytic cellulose monooxygenase (C4-dehydrogenating)" evidence="17">
    <location>
        <begin position="19"/>
        <end position="365"/>
    </location>
</feature>
<dbReference type="OMA" id="SFDGWDI"/>
<keyword evidence="5 17" id="KW-0732">Signal</keyword>
<keyword evidence="10" id="KW-1015">Disulfide bond</keyword>
<sequence>MATRSLLTTLVGAISVAAHGHVDTIVINGVQYAGYDVTSLPYQSNPPVVVGWANGATDNGFVGPESYGTEDIICHRDSQNAQGRAQVAAGDSIFIQWNTWPESHKGPVLDYLAPCGDQGCAAVDKTTLEFFKIDEVGLVDGSGTPGTYGDDLLIENGNGWMVKIPETIAPGQYVLRHEIIALHSAGQENGAQNYPQCFNLEITGSGTEVPAGTLGTELYKADDEGILFNIYQSLTSYPVPGPAVIAGASAVSQAASAVASTGVPTEGAGSGSAPTTAPAATDAPAATTAPAAVTTATAADTTVVTATTAPSAVATAGTTTAAAAPVASSTAPSSCSARKHKKRGSRKVRRHARDVKALNVAPVRV</sequence>
<dbReference type="AlphaFoldDB" id="A0A084QK46"/>
<dbReference type="Gene3D" id="2.70.50.70">
    <property type="match status" value="1"/>
</dbReference>
<proteinExistence type="inferred from homology"/>
<dbReference type="GO" id="GO:0004497">
    <property type="term" value="F:monooxygenase activity"/>
    <property type="evidence" value="ECO:0007669"/>
    <property type="project" value="UniProtKB-KW"/>
</dbReference>
<dbReference type="GO" id="GO:0030245">
    <property type="term" value="P:cellulose catabolic process"/>
    <property type="evidence" value="ECO:0007669"/>
    <property type="project" value="UniProtKB-KW"/>
</dbReference>
<evidence type="ECO:0000259" key="18">
    <source>
        <dbReference type="Pfam" id="PF03443"/>
    </source>
</evidence>
<dbReference type="Pfam" id="PF03443">
    <property type="entry name" value="AA9"/>
    <property type="match status" value="1"/>
</dbReference>
<evidence type="ECO:0000256" key="3">
    <source>
        <dbReference type="ARBA" id="ARBA00022525"/>
    </source>
</evidence>
<dbReference type="PANTHER" id="PTHR33353">
    <property type="entry name" value="PUTATIVE (AFU_ORTHOLOGUE AFUA_1G12560)-RELATED"/>
    <property type="match status" value="1"/>
</dbReference>
<keyword evidence="4" id="KW-0479">Metal-binding</keyword>
<evidence type="ECO:0000313" key="19">
    <source>
        <dbReference type="EMBL" id="KFA64331.1"/>
    </source>
</evidence>
<feature type="compositionally biased region" description="Low complexity" evidence="16">
    <location>
        <begin position="325"/>
        <end position="334"/>
    </location>
</feature>
<keyword evidence="7" id="KW-0560">Oxidoreductase</keyword>
<dbReference type="PANTHER" id="PTHR33353:SF36">
    <property type="entry name" value="ENDO-BETA-1,4-GLUCANASE D"/>
    <property type="match status" value="1"/>
</dbReference>
<keyword evidence="6" id="KW-0136">Cellulose degradation</keyword>
<organism evidence="19 20">
    <name type="scientific">Stachybotrys chlorohalonatus (strain IBT 40285)</name>
    <dbReference type="NCBI Taxonomy" id="1283841"/>
    <lineage>
        <taxon>Eukaryota</taxon>
        <taxon>Fungi</taxon>
        <taxon>Dikarya</taxon>
        <taxon>Ascomycota</taxon>
        <taxon>Pezizomycotina</taxon>
        <taxon>Sordariomycetes</taxon>
        <taxon>Hypocreomycetidae</taxon>
        <taxon>Hypocreales</taxon>
        <taxon>Stachybotryaceae</taxon>
        <taxon>Stachybotrys</taxon>
    </lineage>
</organism>
<protein>
    <recommendedName>
        <fullName evidence="15">lytic cellulose monooxygenase (C4-dehydrogenating)</fullName>
        <ecNumber evidence="15">1.14.99.56</ecNumber>
    </recommendedName>
</protein>
<evidence type="ECO:0000256" key="8">
    <source>
        <dbReference type="ARBA" id="ARBA00023008"/>
    </source>
</evidence>
<dbReference type="GO" id="GO:0005576">
    <property type="term" value="C:extracellular region"/>
    <property type="evidence" value="ECO:0007669"/>
    <property type="project" value="UniProtKB-SubCell"/>
</dbReference>
<keyword evidence="9" id="KW-0503">Monooxygenase</keyword>
<evidence type="ECO:0000256" key="6">
    <source>
        <dbReference type="ARBA" id="ARBA00023001"/>
    </source>
</evidence>
<evidence type="ECO:0000256" key="1">
    <source>
        <dbReference type="ARBA" id="ARBA00001973"/>
    </source>
</evidence>
<reference evidence="19 20" key="1">
    <citation type="journal article" date="2014" name="BMC Genomics">
        <title>Comparative genome sequencing reveals chemotype-specific gene clusters in the toxigenic black mold Stachybotrys.</title>
        <authorList>
            <person name="Semeiks J."/>
            <person name="Borek D."/>
            <person name="Otwinowski Z."/>
            <person name="Grishin N.V."/>
        </authorList>
    </citation>
    <scope>NUCLEOTIDE SEQUENCE [LARGE SCALE GENOMIC DNA]</scope>
    <source>
        <strain evidence="19 20">IBT 40285</strain>
    </source>
</reference>
<evidence type="ECO:0000256" key="17">
    <source>
        <dbReference type="SAM" id="SignalP"/>
    </source>
</evidence>
<keyword evidence="12" id="KW-0624">Polysaccharide degradation</keyword>
<dbReference type="InterPro" id="IPR049892">
    <property type="entry name" value="AA9"/>
</dbReference>
<keyword evidence="3" id="KW-0964">Secreted</keyword>
<keyword evidence="20" id="KW-1185">Reference proteome</keyword>
<evidence type="ECO:0000256" key="16">
    <source>
        <dbReference type="SAM" id="MobiDB-lite"/>
    </source>
</evidence>
<evidence type="ECO:0000256" key="15">
    <source>
        <dbReference type="ARBA" id="ARBA00047174"/>
    </source>
</evidence>
<dbReference type="Proteomes" id="UP000028524">
    <property type="component" value="Unassembled WGS sequence"/>
</dbReference>
<gene>
    <name evidence="19" type="ORF">S40285_02941</name>
</gene>
<feature type="compositionally biased region" description="Basic residues" evidence="16">
    <location>
        <begin position="337"/>
        <end position="351"/>
    </location>
</feature>
<evidence type="ECO:0000256" key="2">
    <source>
        <dbReference type="ARBA" id="ARBA00004613"/>
    </source>
</evidence>
<accession>A0A084QK46</accession>
<comment type="cofactor">
    <cofactor evidence="1">
        <name>Cu(2+)</name>
        <dbReference type="ChEBI" id="CHEBI:29036"/>
    </cofactor>
</comment>
<keyword evidence="8" id="KW-0186">Copper</keyword>
<evidence type="ECO:0000256" key="5">
    <source>
        <dbReference type="ARBA" id="ARBA00022729"/>
    </source>
</evidence>
<feature type="domain" description="Auxiliary Activity family 9 catalytic" evidence="18">
    <location>
        <begin position="19"/>
        <end position="237"/>
    </location>
</feature>
<evidence type="ECO:0000256" key="14">
    <source>
        <dbReference type="ARBA" id="ARBA00045077"/>
    </source>
</evidence>
<dbReference type="OrthoDB" id="4849160at2759"/>
<evidence type="ECO:0000313" key="20">
    <source>
        <dbReference type="Proteomes" id="UP000028524"/>
    </source>
</evidence>